<evidence type="ECO:0000313" key="3">
    <source>
        <dbReference type="Proteomes" id="UP000183794"/>
    </source>
</evidence>
<keyword evidence="1" id="KW-0732">Signal</keyword>
<proteinExistence type="predicted"/>
<feature type="signal peptide" evidence="1">
    <location>
        <begin position="1"/>
        <end position="17"/>
    </location>
</feature>
<evidence type="ECO:0000256" key="1">
    <source>
        <dbReference type="SAM" id="SignalP"/>
    </source>
</evidence>
<organism evidence="2 3">
    <name type="scientific">Moritella viscosa</name>
    <dbReference type="NCBI Taxonomy" id="80854"/>
    <lineage>
        <taxon>Bacteria</taxon>
        <taxon>Pseudomonadati</taxon>
        <taxon>Pseudomonadota</taxon>
        <taxon>Gammaproteobacteria</taxon>
        <taxon>Alteromonadales</taxon>
        <taxon>Moritellaceae</taxon>
        <taxon>Moritella</taxon>
    </lineage>
</organism>
<dbReference type="AlphaFoldDB" id="A0A1L0CQ48"/>
<name>A0A1L0CQ48_9GAMM</name>
<dbReference type="Proteomes" id="UP000183794">
    <property type="component" value="Unassembled WGS sequence"/>
</dbReference>
<evidence type="ECO:0000313" key="2">
    <source>
        <dbReference type="EMBL" id="SGZ20518.1"/>
    </source>
</evidence>
<dbReference type="PROSITE" id="PS51257">
    <property type="entry name" value="PROKAR_LIPOPROTEIN"/>
    <property type="match status" value="1"/>
</dbReference>
<gene>
    <name evidence="2" type="ORF">NVI5450_4887</name>
</gene>
<sequence>MKFILTVFICTMLFGCATDSLYIQLTPNEDSSEIFKNNPETIYILPKPFNVKDVVFSSYNNKVSDSTYERLFWRFEGNLLIVERHTDNGVAGSSAIYEVEISTSPNTNRVTFMPTLVKKHQDGLILPYAVPQLDINSFLETTYYERRFEVDSKYKPEAIEGNLKRKFNNTQSFMLDNAKVSFSTEVYPYRDGSKSVFEVHMVTNKIDSEPINIEALYKQVELKLISVVNA</sequence>
<evidence type="ECO:0008006" key="4">
    <source>
        <dbReference type="Google" id="ProtNLM"/>
    </source>
</evidence>
<dbReference type="EMBL" id="FPLD01000169">
    <property type="protein sequence ID" value="SGZ20518.1"/>
    <property type="molecule type" value="Genomic_DNA"/>
</dbReference>
<feature type="chain" id="PRO_5013380988" description="Lipoprotein" evidence="1">
    <location>
        <begin position="18"/>
        <end position="230"/>
    </location>
</feature>
<reference evidence="2 3" key="1">
    <citation type="submission" date="2016-11" db="EMBL/GenBank/DDBJ databases">
        <authorList>
            <person name="Jaros S."/>
            <person name="Januszkiewicz K."/>
            <person name="Wedrychowicz H."/>
        </authorList>
    </citation>
    <scope>NUCLEOTIDE SEQUENCE [LARGE SCALE GENOMIC DNA]</scope>
    <source>
        <strain evidence="2">NVI 5450</strain>
    </source>
</reference>
<dbReference type="RefSeq" id="WP_139291985.1">
    <property type="nucleotide sequence ID" value="NZ_FPLD01000169.1"/>
</dbReference>
<accession>A0A1L0CQ48</accession>
<protein>
    <recommendedName>
        <fullName evidence="4">Lipoprotein</fullName>
    </recommendedName>
</protein>
<dbReference type="OrthoDB" id="6400417at2"/>